<accession>A0A0C1FMG0</accession>
<evidence type="ECO:0000313" key="2">
    <source>
        <dbReference type="Proteomes" id="UP000031246"/>
    </source>
</evidence>
<protein>
    <submittedName>
        <fullName evidence="1">Uncharacterized protein</fullName>
    </submittedName>
</protein>
<proteinExistence type="predicted"/>
<dbReference type="AlphaFoldDB" id="A0A0C1FMG0"/>
<gene>
    <name evidence="1" type="ORF">OC25_14825</name>
</gene>
<evidence type="ECO:0000313" key="1">
    <source>
        <dbReference type="EMBL" id="KIA92973.1"/>
    </source>
</evidence>
<comment type="caution">
    <text evidence="1">The sequence shown here is derived from an EMBL/GenBank/DDBJ whole genome shotgun (WGS) entry which is preliminary data.</text>
</comment>
<reference evidence="1 2" key="1">
    <citation type="submission" date="2014-10" db="EMBL/GenBank/DDBJ databases">
        <title>Pedobacter Kyungheensis.</title>
        <authorList>
            <person name="Anderson B.M."/>
            <person name="Newman J.D."/>
        </authorList>
    </citation>
    <scope>NUCLEOTIDE SEQUENCE [LARGE SCALE GENOMIC DNA]</scope>
    <source>
        <strain evidence="1 2">KACC 16221</strain>
    </source>
</reference>
<sequence length="64" mass="7598">MIEFLTGKMIECCKLNSLNHYRVQYMLKDDFTLINNRYLNANNQHQVSNTNNQLSKFLLTELTN</sequence>
<organism evidence="1 2">
    <name type="scientific">Pedobacter kyungheensis</name>
    <dbReference type="NCBI Taxonomy" id="1069985"/>
    <lineage>
        <taxon>Bacteria</taxon>
        <taxon>Pseudomonadati</taxon>
        <taxon>Bacteroidota</taxon>
        <taxon>Sphingobacteriia</taxon>
        <taxon>Sphingobacteriales</taxon>
        <taxon>Sphingobacteriaceae</taxon>
        <taxon>Pedobacter</taxon>
    </lineage>
</organism>
<dbReference type="EMBL" id="JSYN01000017">
    <property type="protein sequence ID" value="KIA92973.1"/>
    <property type="molecule type" value="Genomic_DNA"/>
</dbReference>
<name>A0A0C1FMG0_9SPHI</name>
<keyword evidence="2" id="KW-1185">Reference proteome</keyword>
<dbReference type="Proteomes" id="UP000031246">
    <property type="component" value="Unassembled WGS sequence"/>
</dbReference>